<feature type="compositionally biased region" description="Basic and acidic residues" evidence="7">
    <location>
        <begin position="379"/>
        <end position="404"/>
    </location>
</feature>
<evidence type="ECO:0000256" key="1">
    <source>
        <dbReference type="ARBA" id="ARBA00004123"/>
    </source>
</evidence>
<keyword evidence="4" id="KW-0805">Transcription regulation</keyword>
<evidence type="ECO:0000256" key="7">
    <source>
        <dbReference type="SAM" id="MobiDB-lite"/>
    </source>
</evidence>
<dbReference type="Pfam" id="PF10406">
    <property type="entry name" value="TAF8_C"/>
    <property type="match status" value="1"/>
</dbReference>
<dbReference type="EMBL" id="MCGR01000105">
    <property type="protein sequence ID" value="ORY52718.1"/>
    <property type="molecule type" value="Genomic_DNA"/>
</dbReference>
<keyword evidence="6" id="KW-0539">Nucleus</keyword>
<comment type="subcellular location">
    <subcellularLocation>
        <location evidence="1">Nucleus</location>
    </subcellularLocation>
</comment>
<dbReference type="GO" id="GO:0005669">
    <property type="term" value="C:transcription factor TFIID complex"/>
    <property type="evidence" value="ECO:0007669"/>
    <property type="project" value="InterPro"/>
</dbReference>
<accession>A0A1Y2D0B3</accession>
<dbReference type="Proteomes" id="UP000193467">
    <property type="component" value="Unassembled WGS sequence"/>
</dbReference>
<dbReference type="InterPro" id="IPR009072">
    <property type="entry name" value="Histone-fold"/>
</dbReference>
<feature type="domain" description="Bromodomain associated" evidence="8">
    <location>
        <begin position="79"/>
        <end position="155"/>
    </location>
</feature>
<dbReference type="PANTHER" id="PTHR46469:SF1">
    <property type="entry name" value="TRANSCRIPTION INITIATION FACTOR TFIID SUBUNIT 8"/>
    <property type="match status" value="1"/>
</dbReference>
<feature type="region of interest" description="Disordered" evidence="7">
    <location>
        <begin position="1"/>
        <end position="75"/>
    </location>
</feature>
<keyword evidence="10" id="KW-1185">Reference proteome</keyword>
<evidence type="ECO:0000256" key="2">
    <source>
        <dbReference type="ARBA" id="ARBA00008767"/>
    </source>
</evidence>
<evidence type="ECO:0000256" key="6">
    <source>
        <dbReference type="ARBA" id="ARBA00023242"/>
    </source>
</evidence>
<evidence type="ECO:0000256" key="5">
    <source>
        <dbReference type="ARBA" id="ARBA00023163"/>
    </source>
</evidence>
<organism evidence="9 10">
    <name type="scientific">Leucosporidium creatinivorum</name>
    <dbReference type="NCBI Taxonomy" id="106004"/>
    <lineage>
        <taxon>Eukaryota</taxon>
        <taxon>Fungi</taxon>
        <taxon>Dikarya</taxon>
        <taxon>Basidiomycota</taxon>
        <taxon>Pucciniomycotina</taxon>
        <taxon>Microbotryomycetes</taxon>
        <taxon>Leucosporidiales</taxon>
        <taxon>Leucosporidium</taxon>
    </lineage>
</organism>
<feature type="compositionally biased region" description="Pro residues" evidence="7">
    <location>
        <begin position="207"/>
        <end position="223"/>
    </location>
</feature>
<dbReference type="InterPro" id="IPR037818">
    <property type="entry name" value="TAF8"/>
</dbReference>
<comment type="caution">
    <text evidence="9">The sequence shown here is derived from an EMBL/GenBank/DDBJ whole genome shotgun (WGS) entry which is preliminary data.</text>
</comment>
<keyword evidence="5" id="KW-0804">Transcription</keyword>
<evidence type="ECO:0000313" key="9">
    <source>
        <dbReference type="EMBL" id="ORY52718.1"/>
    </source>
</evidence>
<comment type="similarity">
    <text evidence="2">Belongs to the TAF8 family.</text>
</comment>
<reference evidence="9 10" key="1">
    <citation type="submission" date="2016-07" db="EMBL/GenBank/DDBJ databases">
        <title>Pervasive Adenine N6-methylation of Active Genes in Fungi.</title>
        <authorList>
            <consortium name="DOE Joint Genome Institute"/>
            <person name="Mondo S.J."/>
            <person name="Dannebaum R.O."/>
            <person name="Kuo R.C."/>
            <person name="Labutti K."/>
            <person name="Haridas S."/>
            <person name="Kuo A."/>
            <person name="Salamov A."/>
            <person name="Ahrendt S.R."/>
            <person name="Lipzen A."/>
            <person name="Sullivan W."/>
            <person name="Andreopoulos W.B."/>
            <person name="Clum A."/>
            <person name="Lindquist E."/>
            <person name="Daum C."/>
            <person name="Ramamoorthy G.K."/>
            <person name="Gryganskyi A."/>
            <person name="Culley D."/>
            <person name="Magnuson J.K."/>
            <person name="James T.Y."/>
            <person name="O'Malley M.A."/>
            <person name="Stajich J.E."/>
            <person name="Spatafora J.W."/>
            <person name="Visel A."/>
            <person name="Grigoriev I.V."/>
        </authorList>
    </citation>
    <scope>NUCLEOTIDE SEQUENCE [LARGE SCALE GENOMIC DNA]</scope>
    <source>
        <strain evidence="9 10">62-1032</strain>
    </source>
</reference>
<evidence type="ECO:0000256" key="3">
    <source>
        <dbReference type="ARBA" id="ARBA00017307"/>
    </source>
</evidence>
<dbReference type="Pfam" id="PF07524">
    <property type="entry name" value="Bromo_TP"/>
    <property type="match status" value="1"/>
</dbReference>
<dbReference type="SMART" id="SM00576">
    <property type="entry name" value="BTP"/>
    <property type="match status" value="1"/>
</dbReference>
<dbReference type="GO" id="GO:0006367">
    <property type="term" value="P:transcription initiation at RNA polymerase II promoter"/>
    <property type="evidence" value="ECO:0007669"/>
    <property type="project" value="TreeGrafter"/>
</dbReference>
<dbReference type="InterPro" id="IPR019473">
    <property type="entry name" value="TFIID_su8_C"/>
</dbReference>
<dbReference type="OrthoDB" id="2529901at2759"/>
<dbReference type="Gene3D" id="1.10.20.10">
    <property type="entry name" value="Histone, subunit A"/>
    <property type="match status" value="1"/>
</dbReference>
<evidence type="ECO:0000259" key="8">
    <source>
        <dbReference type="SMART" id="SM00576"/>
    </source>
</evidence>
<name>A0A1Y2D0B3_9BASI</name>
<protein>
    <recommendedName>
        <fullName evidence="3">Transcription initiation factor TFIID subunit 8</fullName>
    </recommendedName>
</protein>
<gene>
    <name evidence="9" type="ORF">BCR35DRAFT_327205</name>
</gene>
<evidence type="ECO:0000256" key="4">
    <source>
        <dbReference type="ARBA" id="ARBA00023015"/>
    </source>
</evidence>
<feature type="compositionally biased region" description="Low complexity" evidence="7">
    <location>
        <begin position="45"/>
        <end position="59"/>
    </location>
</feature>
<dbReference type="STRING" id="106004.A0A1Y2D0B3"/>
<dbReference type="InParanoid" id="A0A1Y2D0B3"/>
<evidence type="ECO:0000313" key="10">
    <source>
        <dbReference type="Proteomes" id="UP000193467"/>
    </source>
</evidence>
<dbReference type="GO" id="GO:0046982">
    <property type="term" value="F:protein heterodimerization activity"/>
    <property type="evidence" value="ECO:0007669"/>
    <property type="project" value="InterPro"/>
</dbReference>
<dbReference type="InterPro" id="IPR006565">
    <property type="entry name" value="BTP"/>
</dbReference>
<feature type="region of interest" description="Disordered" evidence="7">
    <location>
        <begin position="379"/>
        <end position="419"/>
    </location>
</feature>
<feature type="region of interest" description="Disordered" evidence="7">
    <location>
        <begin position="179"/>
        <end position="237"/>
    </location>
</feature>
<sequence length="419" mass="45147">MNYKALENTTTKSRIAPLAAKSKNPRSPALSLPPHLSTMFSPTASASGSRSPTPNSSRTPSPPPLPFSLENPRPDLPPAVAASALRKLVSYELEQAGFEAVTEEALEELEGVVFSFFGSLLVRSHDLANLGRRNQPNFKDLVQGVRDFGVAGVGELKEEVERTKGRDVPDLAIVYDKLREEAPGPTLASDDEPSSEEEPSEDEAEPAPAPPPTIDGVPVPAPTPVVKKKVKQPKLKPLDALKADHLPPLPAKHSYKQTPVYPQSRIPPSIPQASTFPTQQTPSTVAMRHLSTLRSRLNDSQLVASSLRNLIRKTSARATAGGEGAIVGLEGAQQGGQEDDDVVDYEGEWYGGRGGPIGAGVKRSVLMMRVGEEGKVDLEGWERGEEGERDGMGFMKSKDHEWSDAGRVGGAGKRRKWRV</sequence>
<dbReference type="PANTHER" id="PTHR46469">
    <property type="entry name" value="TRANSCRIPTION INITIATION FACTOR TFIID SUBUNIT 8"/>
    <property type="match status" value="1"/>
</dbReference>
<proteinExistence type="inferred from homology"/>
<dbReference type="AlphaFoldDB" id="A0A1Y2D0B3"/>
<dbReference type="CDD" id="cd00076">
    <property type="entry name" value="HFD_SF"/>
    <property type="match status" value="1"/>
</dbReference>
<feature type="compositionally biased region" description="Acidic residues" evidence="7">
    <location>
        <begin position="189"/>
        <end position="205"/>
    </location>
</feature>